<feature type="transmembrane region" description="Helical" evidence="7">
    <location>
        <begin position="261"/>
        <end position="287"/>
    </location>
</feature>
<accession>A0A813G6R3</accession>
<dbReference type="PANTHER" id="PTHR10037">
    <property type="entry name" value="VOLTAGE-GATED CATION CHANNEL CALCIUM AND SODIUM"/>
    <property type="match status" value="1"/>
</dbReference>
<dbReference type="GO" id="GO:0005509">
    <property type="term" value="F:calcium ion binding"/>
    <property type="evidence" value="ECO:0007669"/>
    <property type="project" value="InterPro"/>
</dbReference>
<dbReference type="InterPro" id="IPR011992">
    <property type="entry name" value="EF-hand-dom_pair"/>
</dbReference>
<dbReference type="InterPro" id="IPR043203">
    <property type="entry name" value="VGCC_Ca_Na"/>
</dbReference>
<dbReference type="Gene3D" id="1.20.120.350">
    <property type="entry name" value="Voltage-gated potassium channels. Chain C"/>
    <property type="match status" value="1"/>
</dbReference>
<keyword evidence="4 7" id="KW-1133">Transmembrane helix</keyword>
<evidence type="ECO:0000313" key="10">
    <source>
        <dbReference type="Proteomes" id="UP000654075"/>
    </source>
</evidence>
<reference evidence="9" key="1">
    <citation type="submission" date="2021-02" db="EMBL/GenBank/DDBJ databases">
        <authorList>
            <person name="Dougan E. K."/>
            <person name="Rhodes N."/>
            <person name="Thang M."/>
            <person name="Chan C."/>
        </authorList>
    </citation>
    <scope>NUCLEOTIDE SEQUENCE</scope>
</reference>
<keyword evidence="2 7" id="KW-0812">Transmembrane</keyword>
<dbReference type="GO" id="GO:0005248">
    <property type="term" value="F:voltage-gated sodium channel activity"/>
    <property type="evidence" value="ECO:0007669"/>
    <property type="project" value="TreeGrafter"/>
</dbReference>
<keyword evidence="5 7" id="KW-0472">Membrane</keyword>
<evidence type="ECO:0000256" key="3">
    <source>
        <dbReference type="ARBA" id="ARBA00022837"/>
    </source>
</evidence>
<feature type="transmembrane region" description="Helical" evidence="7">
    <location>
        <begin position="167"/>
        <end position="186"/>
    </location>
</feature>
<protein>
    <recommendedName>
        <fullName evidence="8">EF-hand domain-containing protein</fullName>
    </recommendedName>
</protein>
<dbReference type="PROSITE" id="PS00018">
    <property type="entry name" value="EF_HAND_1"/>
    <property type="match status" value="2"/>
</dbReference>
<keyword evidence="3" id="KW-0106">Calcium</keyword>
<feature type="transmembrane region" description="Helical" evidence="7">
    <location>
        <begin position="341"/>
        <end position="364"/>
    </location>
</feature>
<feature type="region of interest" description="Disordered" evidence="6">
    <location>
        <begin position="42"/>
        <end position="82"/>
    </location>
</feature>
<feature type="compositionally biased region" description="Acidic residues" evidence="6">
    <location>
        <begin position="69"/>
        <end position="78"/>
    </location>
</feature>
<evidence type="ECO:0000256" key="4">
    <source>
        <dbReference type="ARBA" id="ARBA00022989"/>
    </source>
</evidence>
<dbReference type="PROSITE" id="PS50222">
    <property type="entry name" value="EF_HAND_2"/>
    <property type="match status" value="2"/>
</dbReference>
<evidence type="ECO:0000259" key="8">
    <source>
        <dbReference type="PROSITE" id="PS50222"/>
    </source>
</evidence>
<evidence type="ECO:0000256" key="1">
    <source>
        <dbReference type="ARBA" id="ARBA00004141"/>
    </source>
</evidence>
<comment type="subcellular location">
    <subcellularLocation>
        <location evidence="1">Membrane</location>
        <topology evidence="1">Multi-pass membrane protein</topology>
    </subcellularLocation>
</comment>
<name>A0A813G6R3_POLGL</name>
<dbReference type="AlphaFoldDB" id="A0A813G6R3"/>
<feature type="region of interest" description="Disordered" evidence="6">
    <location>
        <begin position="695"/>
        <end position="772"/>
    </location>
</feature>
<feature type="compositionally biased region" description="Polar residues" evidence="6">
    <location>
        <begin position="695"/>
        <end position="715"/>
    </location>
</feature>
<dbReference type="EMBL" id="CAJNNV010027262">
    <property type="protein sequence ID" value="CAE8619947.1"/>
    <property type="molecule type" value="Genomic_DNA"/>
</dbReference>
<evidence type="ECO:0000256" key="7">
    <source>
        <dbReference type="SAM" id="Phobius"/>
    </source>
</evidence>
<dbReference type="InterPro" id="IPR002048">
    <property type="entry name" value="EF_hand_dom"/>
</dbReference>
<evidence type="ECO:0000313" key="9">
    <source>
        <dbReference type="EMBL" id="CAE8619947.1"/>
    </source>
</evidence>
<dbReference type="Pfam" id="PF00520">
    <property type="entry name" value="Ion_trans"/>
    <property type="match status" value="1"/>
</dbReference>
<gene>
    <name evidence="9" type="ORF">PGLA1383_LOCUS37521</name>
</gene>
<feature type="region of interest" description="Disordered" evidence="6">
    <location>
        <begin position="510"/>
        <end position="538"/>
    </location>
</feature>
<dbReference type="CDD" id="cd00051">
    <property type="entry name" value="EFh"/>
    <property type="match status" value="1"/>
</dbReference>
<comment type="caution">
    <text evidence="9">The sequence shown here is derived from an EMBL/GenBank/DDBJ whole genome shotgun (WGS) entry which is preliminary data.</text>
</comment>
<dbReference type="Gene3D" id="1.10.238.10">
    <property type="entry name" value="EF-hand"/>
    <property type="match status" value="1"/>
</dbReference>
<evidence type="ECO:0000256" key="5">
    <source>
        <dbReference type="ARBA" id="ARBA00023136"/>
    </source>
</evidence>
<evidence type="ECO:0000256" key="2">
    <source>
        <dbReference type="ARBA" id="ARBA00022692"/>
    </source>
</evidence>
<feature type="region of interest" description="Disordered" evidence="6">
    <location>
        <begin position="1"/>
        <end position="24"/>
    </location>
</feature>
<feature type="transmembrane region" description="Helical" evidence="7">
    <location>
        <begin position="127"/>
        <end position="147"/>
    </location>
</feature>
<dbReference type="InterPro" id="IPR027359">
    <property type="entry name" value="Volt_channel_dom_sf"/>
</dbReference>
<dbReference type="Pfam" id="PF13499">
    <property type="entry name" value="EF-hand_7"/>
    <property type="match status" value="1"/>
</dbReference>
<dbReference type="InterPro" id="IPR005821">
    <property type="entry name" value="Ion_trans_dom"/>
</dbReference>
<proteinExistence type="predicted"/>
<dbReference type="InterPro" id="IPR018247">
    <property type="entry name" value="EF_Hand_1_Ca_BS"/>
</dbReference>
<dbReference type="SUPFAM" id="SSF47473">
    <property type="entry name" value="EF-hand"/>
    <property type="match status" value="1"/>
</dbReference>
<feature type="compositionally biased region" description="Polar residues" evidence="6">
    <location>
        <begin position="42"/>
        <end position="54"/>
    </location>
</feature>
<dbReference type="Proteomes" id="UP000654075">
    <property type="component" value="Unassembled WGS sequence"/>
</dbReference>
<dbReference type="PANTHER" id="PTHR10037:SF62">
    <property type="entry name" value="SODIUM CHANNEL PROTEIN 60E"/>
    <property type="match status" value="1"/>
</dbReference>
<organism evidence="9 10">
    <name type="scientific">Polarella glacialis</name>
    <name type="common">Dinoflagellate</name>
    <dbReference type="NCBI Taxonomy" id="89957"/>
    <lineage>
        <taxon>Eukaryota</taxon>
        <taxon>Sar</taxon>
        <taxon>Alveolata</taxon>
        <taxon>Dinophyceae</taxon>
        <taxon>Suessiales</taxon>
        <taxon>Suessiaceae</taxon>
        <taxon>Polarella</taxon>
    </lineage>
</organism>
<feature type="domain" description="EF-hand" evidence="8">
    <location>
        <begin position="432"/>
        <end position="467"/>
    </location>
</feature>
<keyword evidence="10" id="KW-1185">Reference proteome</keyword>
<dbReference type="Gene3D" id="1.10.287.70">
    <property type="match status" value="1"/>
</dbReference>
<dbReference type="SUPFAM" id="SSF81324">
    <property type="entry name" value="Voltage-gated potassium channels"/>
    <property type="match status" value="1"/>
</dbReference>
<dbReference type="GO" id="GO:0001518">
    <property type="term" value="C:voltage-gated sodium channel complex"/>
    <property type="evidence" value="ECO:0007669"/>
    <property type="project" value="TreeGrafter"/>
</dbReference>
<sequence>MPSSPQEYEGTNPEDILTQPTSQMRHAALVVESCNKDILTQPTSEMGHTLSLESCNEDAEEKSQSNAEEGPEDCEECPDPLTSRGKGSNDFIRVVRQFSDEELDKHAASADTLAATVAKSRRLVKRVLRSQAFSACMALVIVFDVWVSGYELDQAAAGLEVPAWVPIASGTCFAIYIVEFLAVLFIKQYKVFDDRWVIMDFVIICGGFVDIVATAAGSQVELLGIIRILRVLRIARLLKVFRKVRELRKLLMMSTSCIRTLCWSFVFCFMVMTFWSMAAVALLNPLIQDMGSQGMWHDCPECISSMSSVMRANLELFKTIISGDSWGLVAVPVITAYPWSAIIYIGALLTIVFGVLNMIVCVVVDEMAEKRMKDIQSLAEDMDVDLENDMKFLRKIFTQIDEDNSGEVDLEELVSGAKRVPEFRHRLRVMDIDETDLRQLFTMLDEDDSGAIEAEEFISAISRWMSDSKTASRFVKYNMMRSMQRQEEHFEYTRQRLETIDLQLRAVTEPQTATPNGTKEEGLPSARMKKKNPIARRASTTGSIAIDTRTGSLAVDASTSISVSPMVWSPDVPAPYVHNWARDFAVPCIRSERAMRTVNTSMLTQPPGPHDPIGPQPETGEAWTAEKLEAESVISAALNQVEEALELSLQGAWSLLRKSIMASALEAAEQSWNESLRATAEDMIFETTLGSYPVQNGMGKSSSNENGTSGHSNMNGAHARCVENGATLTSERPPPFKLTDSKGGKTGKSKQPKVPASLRPRRLFSGELSQLV</sequence>
<feature type="domain" description="EF-hand" evidence="8">
    <location>
        <begin position="388"/>
        <end position="423"/>
    </location>
</feature>
<evidence type="ECO:0000256" key="6">
    <source>
        <dbReference type="SAM" id="MobiDB-lite"/>
    </source>
</evidence>
<dbReference type="SMART" id="SM00054">
    <property type="entry name" value="EFh"/>
    <property type="match status" value="2"/>
</dbReference>